<keyword evidence="5 16" id="KW-0812">Transmembrane</keyword>
<dbReference type="InterPro" id="IPR000483">
    <property type="entry name" value="Cys-rich_flank_reg_C"/>
</dbReference>
<keyword evidence="7" id="KW-0677">Repeat</keyword>
<dbReference type="Pfam" id="PF13855">
    <property type="entry name" value="LRR_8"/>
    <property type="match status" value="4"/>
</dbReference>
<evidence type="ECO:0000256" key="4">
    <source>
        <dbReference type="ARBA" id="ARBA00022614"/>
    </source>
</evidence>
<dbReference type="InterPro" id="IPR025875">
    <property type="entry name" value="Leu-rich_rpt_4"/>
</dbReference>
<evidence type="ECO:0000256" key="1">
    <source>
        <dbReference type="ARBA" id="ARBA00004479"/>
    </source>
</evidence>
<dbReference type="SMART" id="SM00082">
    <property type="entry name" value="LRRCT"/>
    <property type="match status" value="2"/>
</dbReference>
<feature type="transmembrane region" description="Helical" evidence="16">
    <location>
        <begin position="1523"/>
        <end position="1543"/>
    </location>
</feature>
<comment type="caution">
    <text evidence="19">The sequence shown here is derived from an EMBL/GenBank/DDBJ whole genome shotgun (WGS) entry which is preliminary data.</text>
</comment>
<evidence type="ECO:0000256" key="13">
    <source>
        <dbReference type="ARBA" id="ARBA00023170"/>
    </source>
</evidence>
<keyword evidence="20" id="KW-1185">Reference proteome</keyword>
<feature type="domain" description="TIR" evidence="18">
    <location>
        <begin position="1574"/>
        <end position="1719"/>
    </location>
</feature>
<keyword evidence="6 17" id="KW-0732">Signal</keyword>
<dbReference type="GO" id="GO:0006954">
    <property type="term" value="P:inflammatory response"/>
    <property type="evidence" value="ECO:0007669"/>
    <property type="project" value="UniProtKB-KW"/>
</dbReference>
<dbReference type="SMART" id="SM00369">
    <property type="entry name" value="LRR_TYP"/>
    <property type="match status" value="21"/>
</dbReference>
<dbReference type="GO" id="GO:0045087">
    <property type="term" value="P:innate immune response"/>
    <property type="evidence" value="ECO:0007669"/>
    <property type="project" value="UniProtKB-KW"/>
</dbReference>
<evidence type="ECO:0000256" key="6">
    <source>
        <dbReference type="ARBA" id="ARBA00022729"/>
    </source>
</evidence>
<evidence type="ECO:0000256" key="17">
    <source>
        <dbReference type="SAM" id="SignalP"/>
    </source>
</evidence>
<sequence length="1754" mass="201065">MNNALRMGFTFPMILFGLCLKTEVARSVSVCSVYDFKAICIDRGLQEVPELPGHINHLDLSLNSLVELNEASFSHLDGLQVLIAQQQMPGLLIRNNTFSRLSGLLLLQLDYNQLLQLEVGTFNGLHNLQILTLTQCSLDGSILSGNILKPLVSLEMLVLKDNNIKRIQPATFFVNMNRLHVLDLSYNRVKSICEDDLLSLQGKYFTLLKLSSITILDMNEYWSGWERCGNPFKNLSIATLDLSGNGFKVEMAKRFFDAITGVKIQSLILSRSVSMGSLFGHSNFKNPDKFTFKGLEASSINSLDLTKSNIFALLSSVFSHFRDLQQITLAENQINIIEVAAFQGMSNLRKLNLSQNFLTGINLKTFQNLEKLELLDLSYNHIRVLGEQSFWGLPSLLNLNLTGNAVESVDKLATLPNLRKLYLGENRISALSTLPNNAGNLTTLDLEFNKLKALSDVYTILRDFPKMEKIFLQGNKFSSCYDQRQTVASDKLELLHLGLSAMQLIWSEGKCLNIFDNLHQLKQLSLTANGLQSLPKDIFKDLSSLEFLDLSFNSLKYLPQGILPKTLQILNLEFNSIYTVDPDLFSSLSILSLKGNQFRCDCNLKDFQTWLNHTNVTLVPSIEEAICAGPEDLYMVPVVKAIIECEEEEDERRIEHLRLVLFISCSALIILFTVGAIIYTHRRGYIFKLYKKLLGEVLDGGQEEPDPDQFQYDVYLCFSSSDIKWVERALLKRLDTQFSDQNPLRCCFEERDFIPGEDHLTNMRSAIQKSRKILAVVSEHFLQDGWCLESFTLAQKRMETELKNVLLVLILGNIPKYRLLKYKQVRSYIENRTYLVWPDDRQDLEWFYDQLLYKIRKDMNQNNQPTRYFRMATINTLPLILLGLCMRSSLVKSTQVCSIDGFGAFCGNKGLQDIPELPMYITYLDLSKNSIPELNKTSLSNLEQLKELIMTKQTSELVIRSNTFIRLFNLASLQLDYNQLSMDTEAFTGLSNLKNLSLVQCSLDNSILSGDLLKPLVSLEMLVLKDNNFQTIQPAAFFANMKRFHTLDLSYNRLKNICEENLHNFQGKHFTLLVLSSTTMQDMREYWFNWERCGNPFKNMSIDTLVISGNSFNIDTAKRFFDAITGVKIQSLIFSESYNIGRSSGNNSRDPDNLMFKGLEASEIKMLDLSNSSIFALTFSVFGYLSDLEHLTLAENQINRIDNDAFWGMTQLLSLNLSLNFLSNIEAKTFQNLEKLQMLDLSYNNIWWFGQQSFSGLTNLLDLNLTGNSISSFYRFATLPKLEKLYLSDNKISTVSDFLYNSKNLKALDISFNKLSSVSVLFEILDNLTQIMEINFRGNALVYCPYEEHSVVSPNMQILDLGLTGLEVIWTEGRCLNVFDNLNQLKVLYLDTNLLQSLPKDIFKDLTSLEFLDLSFNSLKYLPQGILPKTLQILNLEFNSIYTVDPDLFSSLSILSLKGNQFRCDCNLKDFQTWLNHTNVTLVPSIEEAICAGPEDLYMVSVVRANIECEEEEDERRIEHLRLVLFISCSALIILFTVGAIIYTHRRGYIFKLYKKLLGEVLDGGQEEPDPDQFQYDVYLCFSSSDIKWVERALLKRLDTQFSDQNPLRCCFEERDFIPGEDHLTNMRSAIQKSRKTLCVVSEHFLQDGWCLESFTLAQCRMLVELKDILLVLVVGNIPHHRLLKYEQLRSYIENRSYLRWPDDSQELEWFYDQLLHKIRKNTKALQINPKGNEKLVENPAEEHIELQLRMEPI</sequence>
<dbReference type="Gene3D" id="3.40.50.10140">
    <property type="entry name" value="Toll/interleukin-1 receptor homology (TIR) domain"/>
    <property type="match status" value="2"/>
</dbReference>
<dbReference type="SUPFAM" id="SSF52058">
    <property type="entry name" value="L domain-like"/>
    <property type="match status" value="4"/>
</dbReference>
<dbReference type="PROSITE" id="PS51450">
    <property type="entry name" value="LRR"/>
    <property type="match status" value="10"/>
</dbReference>
<dbReference type="InterPro" id="IPR003591">
    <property type="entry name" value="Leu-rich_rpt_typical-subtyp"/>
</dbReference>
<dbReference type="SMART" id="SM00364">
    <property type="entry name" value="LRR_BAC"/>
    <property type="match status" value="11"/>
</dbReference>
<keyword evidence="3" id="KW-0399">Innate immunity</keyword>
<evidence type="ECO:0000256" key="10">
    <source>
        <dbReference type="ARBA" id="ARBA00023027"/>
    </source>
</evidence>
<dbReference type="PANTHER" id="PTHR24365:SF525">
    <property type="entry name" value="TOLL-LIKE RECEPTOR 5"/>
    <property type="match status" value="1"/>
</dbReference>
<evidence type="ECO:0000256" key="11">
    <source>
        <dbReference type="ARBA" id="ARBA00023136"/>
    </source>
</evidence>
<feature type="transmembrane region" description="Helical" evidence="16">
    <location>
        <begin position="659"/>
        <end position="679"/>
    </location>
</feature>
<protein>
    <recommendedName>
        <fullName evidence="18">TIR domain-containing protein</fullName>
    </recommendedName>
</protein>
<keyword evidence="10" id="KW-0520">NAD</keyword>
<evidence type="ECO:0000256" key="9">
    <source>
        <dbReference type="ARBA" id="ARBA00022989"/>
    </source>
</evidence>
<dbReference type="PANTHER" id="PTHR24365">
    <property type="entry name" value="TOLL-LIKE RECEPTOR"/>
    <property type="match status" value="1"/>
</dbReference>
<keyword evidence="12" id="KW-1015">Disulfide bond</keyword>
<dbReference type="GO" id="GO:0002224">
    <property type="term" value="P:toll-like receptor signaling pathway"/>
    <property type="evidence" value="ECO:0007669"/>
    <property type="project" value="TreeGrafter"/>
</dbReference>
<dbReference type="Gene3D" id="3.80.10.10">
    <property type="entry name" value="Ribonuclease Inhibitor"/>
    <property type="match status" value="6"/>
</dbReference>
<evidence type="ECO:0000313" key="20">
    <source>
        <dbReference type="Proteomes" id="UP000316079"/>
    </source>
</evidence>
<keyword evidence="4" id="KW-0433">Leucine-rich repeat</keyword>
<evidence type="ECO:0000256" key="16">
    <source>
        <dbReference type="SAM" id="Phobius"/>
    </source>
</evidence>
<keyword evidence="9 16" id="KW-1133">Transmembrane helix</keyword>
<evidence type="ECO:0000313" key="19">
    <source>
        <dbReference type="EMBL" id="TRY60427.1"/>
    </source>
</evidence>
<evidence type="ECO:0000256" key="14">
    <source>
        <dbReference type="ARBA" id="ARBA00023180"/>
    </source>
</evidence>
<dbReference type="FunFam" id="3.80.10.10:FF:000365">
    <property type="entry name" value="Toll-like receptor 5"/>
    <property type="match status" value="2"/>
</dbReference>
<dbReference type="InterPro" id="IPR026906">
    <property type="entry name" value="LRR_5"/>
</dbReference>
<name>A0A553N4R4_9TELE</name>
<dbReference type="Pfam" id="PF12799">
    <property type="entry name" value="LRR_4"/>
    <property type="match status" value="1"/>
</dbReference>
<dbReference type="GO" id="GO:0005886">
    <property type="term" value="C:plasma membrane"/>
    <property type="evidence" value="ECO:0007669"/>
    <property type="project" value="TreeGrafter"/>
</dbReference>
<evidence type="ECO:0000256" key="2">
    <source>
        <dbReference type="ARBA" id="ARBA00009634"/>
    </source>
</evidence>
<proteinExistence type="inferred from homology"/>
<feature type="transmembrane region" description="Helical" evidence="16">
    <location>
        <begin position="868"/>
        <end position="890"/>
    </location>
</feature>
<comment type="similarity">
    <text evidence="2">Belongs to the Toll-like receptor family.</text>
</comment>
<keyword evidence="11 16" id="KW-0472">Membrane</keyword>
<gene>
    <name evidence="19" type="ORF">DNTS_007184</name>
</gene>
<dbReference type="SMART" id="SM00365">
    <property type="entry name" value="LRR_SD22"/>
    <property type="match status" value="16"/>
</dbReference>
<feature type="domain" description="TIR" evidence="18">
    <location>
        <begin position="710"/>
        <end position="855"/>
    </location>
</feature>
<evidence type="ECO:0000256" key="5">
    <source>
        <dbReference type="ARBA" id="ARBA00022692"/>
    </source>
</evidence>
<dbReference type="InterPro" id="IPR000157">
    <property type="entry name" value="TIR_dom"/>
</dbReference>
<dbReference type="PROSITE" id="PS50104">
    <property type="entry name" value="TIR"/>
    <property type="match status" value="2"/>
</dbReference>
<dbReference type="Pfam" id="PF01582">
    <property type="entry name" value="TIR"/>
    <property type="match status" value="2"/>
</dbReference>
<dbReference type="SMART" id="SM00255">
    <property type="entry name" value="TIR"/>
    <property type="match status" value="2"/>
</dbReference>
<keyword evidence="14" id="KW-0325">Glycoprotein</keyword>
<dbReference type="GO" id="GO:0038023">
    <property type="term" value="F:signaling receptor activity"/>
    <property type="evidence" value="ECO:0007669"/>
    <property type="project" value="TreeGrafter"/>
</dbReference>
<keyword evidence="15" id="KW-0395">Inflammatory response</keyword>
<keyword evidence="8" id="KW-0391">Immunity</keyword>
<dbReference type="EMBL" id="SRMA01027052">
    <property type="protein sequence ID" value="TRY60427.1"/>
    <property type="molecule type" value="Genomic_DNA"/>
</dbReference>
<dbReference type="InterPro" id="IPR001611">
    <property type="entry name" value="Leu-rich_rpt"/>
</dbReference>
<feature type="signal peptide" evidence="17">
    <location>
        <begin position="1"/>
        <end position="27"/>
    </location>
</feature>
<dbReference type="InterPro" id="IPR032675">
    <property type="entry name" value="LRR_dom_sf"/>
</dbReference>
<comment type="subcellular location">
    <subcellularLocation>
        <location evidence="1">Membrane</location>
        <topology evidence="1">Single-pass type I membrane protein</topology>
    </subcellularLocation>
</comment>
<feature type="chain" id="PRO_5021923607" description="TIR domain-containing protein" evidence="17">
    <location>
        <begin position="28"/>
        <end position="1754"/>
    </location>
</feature>
<evidence type="ECO:0000256" key="7">
    <source>
        <dbReference type="ARBA" id="ARBA00022737"/>
    </source>
</evidence>
<organism evidence="19 20">
    <name type="scientific">Danionella cerebrum</name>
    <dbReference type="NCBI Taxonomy" id="2873325"/>
    <lineage>
        <taxon>Eukaryota</taxon>
        <taxon>Metazoa</taxon>
        <taxon>Chordata</taxon>
        <taxon>Craniata</taxon>
        <taxon>Vertebrata</taxon>
        <taxon>Euteleostomi</taxon>
        <taxon>Actinopterygii</taxon>
        <taxon>Neopterygii</taxon>
        <taxon>Teleostei</taxon>
        <taxon>Ostariophysi</taxon>
        <taxon>Cypriniformes</taxon>
        <taxon>Danionidae</taxon>
        <taxon>Danioninae</taxon>
        <taxon>Danionella</taxon>
    </lineage>
</organism>
<dbReference type="Pfam" id="PF13306">
    <property type="entry name" value="LRR_5"/>
    <property type="match status" value="1"/>
</dbReference>
<dbReference type="FunFam" id="3.80.10.10:FF:000306">
    <property type="entry name" value="Toll-like receptor 5"/>
    <property type="match status" value="2"/>
</dbReference>
<evidence type="ECO:0000256" key="8">
    <source>
        <dbReference type="ARBA" id="ARBA00022859"/>
    </source>
</evidence>
<dbReference type="OrthoDB" id="6160824at2759"/>
<evidence type="ECO:0000259" key="18">
    <source>
        <dbReference type="PROSITE" id="PS50104"/>
    </source>
</evidence>
<dbReference type="InterPro" id="IPR035897">
    <property type="entry name" value="Toll_tir_struct_dom_sf"/>
</dbReference>
<dbReference type="Proteomes" id="UP000316079">
    <property type="component" value="Unassembled WGS sequence"/>
</dbReference>
<evidence type="ECO:0000256" key="3">
    <source>
        <dbReference type="ARBA" id="ARBA00022588"/>
    </source>
</evidence>
<dbReference type="FunFam" id="3.40.50.10140:FF:000030">
    <property type="entry name" value="Toll-like receptor 5b"/>
    <property type="match status" value="2"/>
</dbReference>
<dbReference type="FunFam" id="3.80.10.10:FF:000592">
    <property type="entry name" value="Toll-like receptor 5"/>
    <property type="match status" value="2"/>
</dbReference>
<keyword evidence="13" id="KW-0675">Receptor</keyword>
<dbReference type="STRING" id="623744.A0A553N4R4"/>
<dbReference type="SUPFAM" id="SSF52200">
    <property type="entry name" value="Toll/Interleukin receptor TIR domain"/>
    <property type="match status" value="2"/>
</dbReference>
<accession>A0A553N4R4</accession>
<evidence type="ECO:0000256" key="15">
    <source>
        <dbReference type="ARBA" id="ARBA00023198"/>
    </source>
</evidence>
<reference evidence="19 20" key="1">
    <citation type="journal article" date="2019" name="Sci. Data">
        <title>Hybrid genome assembly and annotation of Danionella translucida.</title>
        <authorList>
            <person name="Kadobianskyi M."/>
            <person name="Schulze L."/>
            <person name="Schuelke M."/>
            <person name="Judkewitz B."/>
        </authorList>
    </citation>
    <scope>NUCLEOTIDE SEQUENCE [LARGE SCALE GENOMIC DNA]</scope>
    <source>
        <strain evidence="19 20">Bolton</strain>
    </source>
</reference>
<evidence type="ECO:0000256" key="12">
    <source>
        <dbReference type="ARBA" id="ARBA00023157"/>
    </source>
</evidence>